<comment type="caution">
    <text evidence="2">The sequence shown here is derived from an EMBL/GenBank/DDBJ whole genome shotgun (WGS) entry which is preliminary data.</text>
</comment>
<dbReference type="EMBL" id="QREG01000010">
    <property type="protein sequence ID" value="RED98338.1"/>
    <property type="molecule type" value="Genomic_DNA"/>
</dbReference>
<feature type="domain" description="DUF3291" evidence="1">
    <location>
        <begin position="6"/>
        <end position="139"/>
    </location>
</feature>
<organism evidence="2 3">
    <name type="scientific">Marinoscillum furvescens DSM 4134</name>
    <dbReference type="NCBI Taxonomy" id="1122208"/>
    <lineage>
        <taxon>Bacteria</taxon>
        <taxon>Pseudomonadati</taxon>
        <taxon>Bacteroidota</taxon>
        <taxon>Cytophagia</taxon>
        <taxon>Cytophagales</taxon>
        <taxon>Reichenbachiellaceae</taxon>
        <taxon>Marinoscillum</taxon>
    </lineage>
</organism>
<gene>
    <name evidence="2" type="ORF">C7460_1108</name>
</gene>
<dbReference type="Proteomes" id="UP000256779">
    <property type="component" value="Unassembled WGS sequence"/>
</dbReference>
<dbReference type="InterPro" id="IPR011008">
    <property type="entry name" value="Dimeric_a/b-barrel"/>
</dbReference>
<reference evidence="2 3" key="1">
    <citation type="submission" date="2018-07" db="EMBL/GenBank/DDBJ databases">
        <title>Genomic Encyclopedia of Type Strains, Phase IV (KMG-IV): sequencing the most valuable type-strain genomes for metagenomic binning, comparative biology and taxonomic classification.</title>
        <authorList>
            <person name="Goeker M."/>
        </authorList>
    </citation>
    <scope>NUCLEOTIDE SEQUENCE [LARGE SCALE GENOMIC DNA]</scope>
    <source>
        <strain evidence="2 3">DSM 4134</strain>
    </source>
</reference>
<sequence>MSRYQLAQINVAVIKGENMNDPVMKEFMDNLESVYQEAETSPGYVWRLEEDPDAPEADDKTLINITVWENVESLKNFTFSNLHGKLLRRRKEWFVHLKEVYTALWWIEEGNYPKTSEALNKLTFLRDKGPSAEAFGFKDIKYHDPLRTS</sequence>
<evidence type="ECO:0000313" key="2">
    <source>
        <dbReference type="EMBL" id="RED98338.1"/>
    </source>
</evidence>
<dbReference type="RefSeq" id="WP_115868299.1">
    <property type="nucleotide sequence ID" value="NZ_QREG01000010.1"/>
</dbReference>
<name>A0A3D9L3S5_MARFU</name>
<dbReference type="InterPro" id="IPR021708">
    <property type="entry name" value="DUF3291"/>
</dbReference>
<dbReference type="Pfam" id="PF11695">
    <property type="entry name" value="DUF3291"/>
    <property type="match status" value="1"/>
</dbReference>
<dbReference type="AlphaFoldDB" id="A0A3D9L3S5"/>
<protein>
    <submittedName>
        <fullName evidence="2">Uncharacterized protein DUF3291</fullName>
    </submittedName>
</protein>
<dbReference type="OrthoDB" id="2376237at2"/>
<dbReference type="SUPFAM" id="SSF54909">
    <property type="entry name" value="Dimeric alpha+beta barrel"/>
    <property type="match status" value="1"/>
</dbReference>
<keyword evidence="3" id="KW-1185">Reference proteome</keyword>
<evidence type="ECO:0000313" key="3">
    <source>
        <dbReference type="Proteomes" id="UP000256779"/>
    </source>
</evidence>
<accession>A0A3D9L3S5</accession>
<evidence type="ECO:0000259" key="1">
    <source>
        <dbReference type="Pfam" id="PF11695"/>
    </source>
</evidence>
<proteinExistence type="predicted"/>